<dbReference type="GO" id="GO:0000155">
    <property type="term" value="F:phosphorelay sensor kinase activity"/>
    <property type="evidence" value="ECO:0007669"/>
    <property type="project" value="InterPro"/>
</dbReference>
<dbReference type="GO" id="GO:0046983">
    <property type="term" value="F:protein dimerization activity"/>
    <property type="evidence" value="ECO:0007669"/>
    <property type="project" value="InterPro"/>
</dbReference>
<keyword evidence="9" id="KW-1133">Transmembrane helix</keyword>
<evidence type="ECO:0000256" key="3">
    <source>
        <dbReference type="ARBA" id="ARBA00022553"/>
    </source>
</evidence>
<dbReference type="InterPro" id="IPR003594">
    <property type="entry name" value="HATPase_dom"/>
</dbReference>
<protein>
    <recommendedName>
        <fullName evidence="2">histidine kinase</fullName>
        <ecNumber evidence="2">2.7.13.3</ecNumber>
    </recommendedName>
</protein>
<evidence type="ECO:0000259" key="11">
    <source>
        <dbReference type="Pfam" id="PF07730"/>
    </source>
</evidence>
<evidence type="ECO:0000256" key="7">
    <source>
        <dbReference type="ARBA" id="ARBA00022840"/>
    </source>
</evidence>
<feature type="domain" description="Signal transduction histidine kinase subgroup 3 dimerisation and phosphoacceptor" evidence="11">
    <location>
        <begin position="209"/>
        <end position="274"/>
    </location>
</feature>
<dbReference type="Pfam" id="PF23539">
    <property type="entry name" value="DUF7134"/>
    <property type="match status" value="1"/>
</dbReference>
<dbReference type="GO" id="GO:0016020">
    <property type="term" value="C:membrane"/>
    <property type="evidence" value="ECO:0007669"/>
    <property type="project" value="InterPro"/>
</dbReference>
<keyword evidence="6 13" id="KW-0418">Kinase</keyword>
<feature type="domain" description="DUF7134" evidence="12">
    <location>
        <begin position="21"/>
        <end position="177"/>
    </location>
</feature>
<dbReference type="Pfam" id="PF07730">
    <property type="entry name" value="HisKA_3"/>
    <property type="match status" value="1"/>
</dbReference>
<dbReference type="InterPro" id="IPR036890">
    <property type="entry name" value="HATPase_C_sf"/>
</dbReference>
<dbReference type="GO" id="GO:0005524">
    <property type="term" value="F:ATP binding"/>
    <property type="evidence" value="ECO:0007669"/>
    <property type="project" value="UniProtKB-KW"/>
</dbReference>
<keyword evidence="7" id="KW-0067">ATP-binding</keyword>
<comment type="catalytic activity">
    <reaction evidence="1">
        <text>ATP + protein L-histidine = ADP + protein N-phospho-L-histidine.</text>
        <dbReference type="EC" id="2.7.13.3"/>
    </reaction>
</comment>
<keyword evidence="5" id="KW-0547">Nucleotide-binding</keyword>
<reference evidence="13" key="1">
    <citation type="submission" date="2024-05" db="EMBL/GenBank/DDBJ databases">
        <title>The Natural Products Discovery Center: Release of the First 8490 Sequenced Strains for Exploring Actinobacteria Biosynthetic Diversity.</title>
        <authorList>
            <person name="Kalkreuter E."/>
            <person name="Kautsar S.A."/>
            <person name="Yang D."/>
            <person name="Bader C.D."/>
            <person name="Teijaro C.N."/>
            <person name="Fluegel L."/>
            <person name="Davis C.M."/>
            <person name="Simpson J.R."/>
            <person name="Lauterbach L."/>
            <person name="Steele A.D."/>
            <person name="Gui C."/>
            <person name="Meng S."/>
            <person name="Li G."/>
            <person name="Viehrig K."/>
            <person name="Ye F."/>
            <person name="Su P."/>
            <person name="Kiefer A.F."/>
            <person name="Nichols A."/>
            <person name="Cepeda A.J."/>
            <person name="Yan W."/>
            <person name="Fan B."/>
            <person name="Jiang Y."/>
            <person name="Adhikari A."/>
            <person name="Zheng C.-J."/>
            <person name="Schuster L."/>
            <person name="Cowan T.M."/>
            <person name="Smanski M.J."/>
            <person name="Chevrette M.G."/>
            <person name="de Carvalho L.P.S."/>
            <person name="Shen B."/>
        </authorList>
    </citation>
    <scope>NUCLEOTIDE SEQUENCE</scope>
    <source>
        <strain evidence="13">NPDC080035</strain>
    </source>
</reference>
<evidence type="ECO:0000256" key="4">
    <source>
        <dbReference type="ARBA" id="ARBA00022679"/>
    </source>
</evidence>
<organism evidence="13">
    <name type="scientific">Leifsonia sp. NPDC080035</name>
    <dbReference type="NCBI Taxonomy" id="3143936"/>
    <lineage>
        <taxon>Bacteria</taxon>
        <taxon>Bacillati</taxon>
        <taxon>Actinomycetota</taxon>
        <taxon>Actinomycetes</taxon>
        <taxon>Micrococcales</taxon>
        <taxon>Microbacteriaceae</taxon>
        <taxon>Leifsonia</taxon>
    </lineage>
</organism>
<accession>A0AAU7GBH6</accession>
<proteinExistence type="predicted"/>
<dbReference type="CDD" id="cd16917">
    <property type="entry name" value="HATPase_UhpB-NarQ-NarX-like"/>
    <property type="match status" value="1"/>
</dbReference>
<dbReference type="Pfam" id="PF02518">
    <property type="entry name" value="HATPase_c"/>
    <property type="match status" value="1"/>
</dbReference>
<dbReference type="SUPFAM" id="SSF55874">
    <property type="entry name" value="ATPase domain of HSP90 chaperone/DNA topoisomerase II/histidine kinase"/>
    <property type="match status" value="1"/>
</dbReference>
<feature type="transmembrane region" description="Helical" evidence="9">
    <location>
        <begin position="156"/>
        <end position="175"/>
    </location>
</feature>
<evidence type="ECO:0000259" key="12">
    <source>
        <dbReference type="Pfam" id="PF23539"/>
    </source>
</evidence>
<dbReference type="PANTHER" id="PTHR24421:SF10">
    <property type="entry name" value="NITRATE_NITRITE SENSOR PROTEIN NARQ"/>
    <property type="match status" value="1"/>
</dbReference>
<dbReference type="EMBL" id="CP157390">
    <property type="protein sequence ID" value="XBM47600.1"/>
    <property type="molecule type" value="Genomic_DNA"/>
</dbReference>
<feature type="transmembrane region" description="Helical" evidence="9">
    <location>
        <begin position="103"/>
        <end position="119"/>
    </location>
</feature>
<dbReference type="RefSeq" id="WP_348787571.1">
    <property type="nucleotide sequence ID" value="NZ_CP157390.1"/>
</dbReference>
<feature type="transmembrane region" description="Helical" evidence="9">
    <location>
        <begin position="29"/>
        <end position="49"/>
    </location>
</feature>
<evidence type="ECO:0000256" key="6">
    <source>
        <dbReference type="ARBA" id="ARBA00022777"/>
    </source>
</evidence>
<keyword evidence="3" id="KW-0597">Phosphoprotein</keyword>
<dbReference type="InterPro" id="IPR050482">
    <property type="entry name" value="Sensor_HK_TwoCompSys"/>
</dbReference>
<gene>
    <name evidence="13" type="ORF">AAME72_16205</name>
</gene>
<keyword evidence="9" id="KW-0472">Membrane</keyword>
<dbReference type="PANTHER" id="PTHR24421">
    <property type="entry name" value="NITRATE/NITRITE SENSOR PROTEIN NARX-RELATED"/>
    <property type="match status" value="1"/>
</dbReference>
<dbReference type="InterPro" id="IPR011712">
    <property type="entry name" value="Sig_transdc_His_kin_sub3_dim/P"/>
</dbReference>
<dbReference type="Gene3D" id="3.30.565.10">
    <property type="entry name" value="Histidine kinase-like ATPase, C-terminal domain"/>
    <property type="match status" value="1"/>
</dbReference>
<keyword evidence="4" id="KW-0808">Transferase</keyword>
<feature type="domain" description="Histidine kinase/HSP90-like ATPase" evidence="10">
    <location>
        <begin position="318"/>
        <end position="407"/>
    </location>
</feature>
<keyword evidence="9" id="KW-0812">Transmembrane</keyword>
<feature type="transmembrane region" description="Helical" evidence="9">
    <location>
        <begin position="55"/>
        <end position="75"/>
    </location>
</feature>
<dbReference type="AlphaFoldDB" id="A0AAU7GBH6"/>
<evidence type="ECO:0000256" key="9">
    <source>
        <dbReference type="SAM" id="Phobius"/>
    </source>
</evidence>
<sequence>MTAPDPAPGALELPRPPGAIRRFLAAHPVVVDLFVAGVYLVPALAYGVLMMVAHPSVTVAIHLMVASVAGASLIARRVHPRAVFAITVSALAVSVFLGHDVDFVPAMFALYALAVYRSVRSAWIGYAITAGVTITSLAATSILGELFVITPLDAEAAPSAFAVLSLCVVAVLLGVNVGNRRRYLLALIDRARQLARERDQQAEIATAAERSRIAREMHDIVSHSLTVMITLADGSASLAETAPERSAEAMRMVAETGRGALADMRRLLGVLRAGEGDGAEHAPQPGLGELRELVERFRAAGLPVRITVSGTAPEDVGQQLTVFRVVQEALTNALRYASLATAVTVRIAFGHDRTRIVVEDDASVRTEAVAGSGRGLLGLRERVALYGGTLEAGPRRGGGWRLVATFDTVPPRSGDDRIPAGPDA</sequence>
<evidence type="ECO:0000256" key="5">
    <source>
        <dbReference type="ARBA" id="ARBA00022741"/>
    </source>
</evidence>
<dbReference type="EC" id="2.7.13.3" evidence="2"/>
<evidence type="ECO:0000256" key="2">
    <source>
        <dbReference type="ARBA" id="ARBA00012438"/>
    </source>
</evidence>
<evidence type="ECO:0000256" key="1">
    <source>
        <dbReference type="ARBA" id="ARBA00000085"/>
    </source>
</evidence>
<dbReference type="Gene3D" id="1.20.5.1930">
    <property type="match status" value="1"/>
</dbReference>
<feature type="transmembrane region" description="Helical" evidence="9">
    <location>
        <begin position="126"/>
        <end position="150"/>
    </location>
</feature>
<keyword evidence="8" id="KW-0902">Two-component regulatory system</keyword>
<evidence type="ECO:0000259" key="10">
    <source>
        <dbReference type="Pfam" id="PF02518"/>
    </source>
</evidence>
<name>A0AAU7GBH6_9MICO</name>
<dbReference type="InterPro" id="IPR055558">
    <property type="entry name" value="DUF7134"/>
</dbReference>
<evidence type="ECO:0000256" key="8">
    <source>
        <dbReference type="ARBA" id="ARBA00023012"/>
    </source>
</evidence>
<evidence type="ECO:0000313" key="13">
    <source>
        <dbReference type="EMBL" id="XBM47600.1"/>
    </source>
</evidence>